<protein>
    <submittedName>
        <fullName evidence="2">Uncharacterized protein</fullName>
    </submittedName>
</protein>
<gene>
    <name evidence="2" type="ORF">ASTO00021_LOCUS19035</name>
</gene>
<evidence type="ECO:0000256" key="1">
    <source>
        <dbReference type="SAM" id="MobiDB-lite"/>
    </source>
</evidence>
<sequence length="224" mass="25095">MEIYNQAKENHNIFGNNQNGPSKKPFQISGASTRLKSKTVIGSKQKSSQRKALGDISNNGTLERKALGNISNKNTNAATNSSLPFPSNTVKPKQRLTKSNHIFKAEIEGDDSDVDTCSRRNDWPLGGGEPPFDSEIEIGKLVDDIMGKSKTLYRNDSIRSDNTEKHYLDFAAPIEKVKSRVRKESSEFGDYIYEDSQNLKNFDLNAPNLIDDKDLEFDLSDLDF</sequence>
<feature type="region of interest" description="Disordered" evidence="1">
    <location>
        <begin position="1"/>
        <end position="58"/>
    </location>
</feature>
<name>A0A7S3PSN9_9STRA</name>
<evidence type="ECO:0000313" key="2">
    <source>
        <dbReference type="EMBL" id="CAE0449066.1"/>
    </source>
</evidence>
<organism evidence="2">
    <name type="scientific">Aplanochytrium stocchinoi</name>
    <dbReference type="NCBI Taxonomy" id="215587"/>
    <lineage>
        <taxon>Eukaryota</taxon>
        <taxon>Sar</taxon>
        <taxon>Stramenopiles</taxon>
        <taxon>Bigyra</taxon>
        <taxon>Labyrinthulomycetes</taxon>
        <taxon>Thraustochytrida</taxon>
        <taxon>Thraustochytriidae</taxon>
        <taxon>Aplanochytrium</taxon>
    </lineage>
</organism>
<dbReference type="AlphaFoldDB" id="A0A7S3PSN9"/>
<dbReference type="EMBL" id="HBIN01026965">
    <property type="protein sequence ID" value="CAE0449066.1"/>
    <property type="molecule type" value="Transcribed_RNA"/>
</dbReference>
<accession>A0A7S3PSN9</accession>
<proteinExistence type="predicted"/>
<reference evidence="2" key="1">
    <citation type="submission" date="2021-01" db="EMBL/GenBank/DDBJ databases">
        <authorList>
            <person name="Corre E."/>
            <person name="Pelletier E."/>
            <person name="Niang G."/>
            <person name="Scheremetjew M."/>
            <person name="Finn R."/>
            <person name="Kale V."/>
            <person name="Holt S."/>
            <person name="Cochrane G."/>
            <person name="Meng A."/>
            <person name="Brown T."/>
            <person name="Cohen L."/>
        </authorList>
    </citation>
    <scope>NUCLEOTIDE SEQUENCE</scope>
    <source>
        <strain evidence="2">GSBS06</strain>
    </source>
</reference>
<feature type="compositionally biased region" description="Polar residues" evidence="1">
    <location>
        <begin position="29"/>
        <end position="46"/>
    </location>
</feature>